<dbReference type="Proteomes" id="UP001152797">
    <property type="component" value="Unassembled WGS sequence"/>
</dbReference>
<evidence type="ECO:0000259" key="6">
    <source>
        <dbReference type="PROSITE" id="PS51352"/>
    </source>
</evidence>
<dbReference type="InterPro" id="IPR052250">
    <property type="entry name" value="PDI_TMX3"/>
</dbReference>
<dbReference type="EMBL" id="CAMXCT020001424">
    <property type="protein sequence ID" value="CAL1143340.1"/>
    <property type="molecule type" value="Genomic_DNA"/>
</dbReference>
<dbReference type="InterPro" id="IPR013766">
    <property type="entry name" value="Thioredoxin_domain"/>
</dbReference>
<dbReference type="PROSITE" id="PS51352">
    <property type="entry name" value="THIOREDOXIN_2"/>
    <property type="match status" value="1"/>
</dbReference>
<dbReference type="GO" id="GO:0016020">
    <property type="term" value="C:membrane"/>
    <property type="evidence" value="ECO:0007669"/>
    <property type="project" value="UniProtKB-SubCell"/>
</dbReference>
<dbReference type="PANTHER" id="PTHR46426:SF1">
    <property type="entry name" value="PROTEIN DISULFIDE-ISOMERASE TMX3"/>
    <property type="match status" value="1"/>
</dbReference>
<keyword evidence="2 5" id="KW-0812">Transmembrane</keyword>
<dbReference type="AlphaFoldDB" id="A0A9P1CEC1"/>
<feature type="transmembrane region" description="Helical" evidence="5">
    <location>
        <begin position="24"/>
        <end position="46"/>
    </location>
</feature>
<feature type="transmembrane region" description="Helical" evidence="5">
    <location>
        <begin position="427"/>
        <end position="449"/>
    </location>
</feature>
<dbReference type="Pfam" id="PF13848">
    <property type="entry name" value="Thioredoxin_6"/>
    <property type="match status" value="1"/>
</dbReference>
<name>A0A9P1CEC1_9DINO</name>
<dbReference type="EMBL" id="CAMXCT010001424">
    <property type="protein sequence ID" value="CAI3989965.1"/>
    <property type="molecule type" value="Genomic_DNA"/>
</dbReference>
<feature type="domain" description="Thioredoxin" evidence="6">
    <location>
        <begin position="46"/>
        <end position="175"/>
    </location>
</feature>
<dbReference type="SUPFAM" id="SSF52833">
    <property type="entry name" value="Thioredoxin-like"/>
    <property type="match status" value="1"/>
</dbReference>
<evidence type="ECO:0000256" key="2">
    <source>
        <dbReference type="ARBA" id="ARBA00022692"/>
    </source>
</evidence>
<feature type="non-terminal residue" evidence="7">
    <location>
        <position position="1"/>
    </location>
</feature>
<evidence type="ECO:0000256" key="5">
    <source>
        <dbReference type="SAM" id="Phobius"/>
    </source>
</evidence>
<evidence type="ECO:0000256" key="3">
    <source>
        <dbReference type="ARBA" id="ARBA00022989"/>
    </source>
</evidence>
<evidence type="ECO:0000256" key="1">
    <source>
        <dbReference type="ARBA" id="ARBA00004167"/>
    </source>
</evidence>
<keyword evidence="3 5" id="KW-1133">Transmembrane helix</keyword>
<dbReference type="Gene3D" id="3.40.30.10">
    <property type="entry name" value="Glutaredoxin"/>
    <property type="match status" value="1"/>
</dbReference>
<evidence type="ECO:0000313" key="7">
    <source>
        <dbReference type="EMBL" id="CAI3989965.1"/>
    </source>
</evidence>
<dbReference type="InterPro" id="IPR036249">
    <property type="entry name" value="Thioredoxin-like_sf"/>
</dbReference>
<dbReference type="GO" id="GO:0005783">
    <property type="term" value="C:endoplasmic reticulum"/>
    <property type="evidence" value="ECO:0007669"/>
    <property type="project" value="TreeGrafter"/>
</dbReference>
<gene>
    <name evidence="7" type="ORF">C1SCF055_LOCUS16990</name>
</gene>
<accession>A0A9P1CEC1</accession>
<protein>
    <submittedName>
        <fullName evidence="8">Probable protein disulfide-isomerase ER-60 (ERP60)</fullName>
    </submittedName>
</protein>
<keyword evidence="9" id="KW-1185">Reference proteome</keyword>
<evidence type="ECO:0000313" key="9">
    <source>
        <dbReference type="Proteomes" id="UP001152797"/>
    </source>
</evidence>
<evidence type="ECO:0000256" key="4">
    <source>
        <dbReference type="ARBA" id="ARBA00023136"/>
    </source>
</evidence>
<reference evidence="7" key="1">
    <citation type="submission" date="2022-10" db="EMBL/GenBank/DDBJ databases">
        <authorList>
            <person name="Chen Y."/>
            <person name="Dougan E. K."/>
            <person name="Chan C."/>
            <person name="Rhodes N."/>
            <person name="Thang M."/>
        </authorList>
    </citation>
    <scope>NUCLEOTIDE SEQUENCE</scope>
</reference>
<keyword evidence="4 5" id="KW-0472">Membrane</keyword>
<dbReference type="OrthoDB" id="72053at2759"/>
<evidence type="ECO:0000313" key="8">
    <source>
        <dbReference type="EMBL" id="CAL4777277.1"/>
    </source>
</evidence>
<comment type="subcellular location">
    <subcellularLocation>
        <location evidence="1">Membrane</location>
        <topology evidence="1">Single-pass membrane protein</topology>
    </subcellularLocation>
</comment>
<dbReference type="Pfam" id="PF00085">
    <property type="entry name" value="Thioredoxin"/>
    <property type="match status" value="1"/>
</dbReference>
<dbReference type="EMBL" id="CAMXCT030001424">
    <property type="protein sequence ID" value="CAL4777277.1"/>
    <property type="molecule type" value="Genomic_DNA"/>
</dbReference>
<comment type="caution">
    <text evidence="7">The sequence shown here is derived from an EMBL/GenBank/DDBJ whole genome shotgun (WGS) entry which is preliminary data.</text>
</comment>
<organism evidence="7">
    <name type="scientific">Cladocopium goreaui</name>
    <dbReference type="NCBI Taxonomy" id="2562237"/>
    <lineage>
        <taxon>Eukaryota</taxon>
        <taxon>Sar</taxon>
        <taxon>Alveolata</taxon>
        <taxon>Dinophyceae</taxon>
        <taxon>Suessiales</taxon>
        <taxon>Symbiodiniaceae</taxon>
        <taxon>Cladocopium</taxon>
    </lineage>
</organism>
<sequence length="465" mass="52480">DSVAKLKCWVKPQEMPKDTMRTNIIYVISAGEMLGFQVVAMLRFMLLSAMVLPCWAAGGDHGNATTLNKENFDEFLKEQRHSQRAALVMFHVSWCKACQRTFPTFAAASNAVIELEVPVAFAHVECTDDKTLCQRFQVQGYPTIKLFFSDDREPQNFRGHRSIEGFVRYAERMTGPAVRQMKWEELQKAMAMETYSAILVSERQADAFSPVARRWMDRHLIAAGLDELPEVSVPEGATLAVYSPAKQQWGRAGPGPPAASFYKGSLDNESAVQEWITMHRFPGIWALGELNFYEFTHSDRSAVLLALDGGAASEVLEAEIRSAQAQLKEDFVFGAMNGTHWSEELKHFNIEPSQLPRVLLSERNFEVWIEDIEHLRATSLTEDLQKLVSGAPLLRQGRTLSSKIFFYKREIWRTLNWAMANSHKPEAVATMVAFIAVLSVVLLGLVLIINTCRSGFPEDAERKRK</sequence>
<proteinExistence type="predicted"/>
<reference evidence="8 9" key="2">
    <citation type="submission" date="2024-05" db="EMBL/GenBank/DDBJ databases">
        <authorList>
            <person name="Chen Y."/>
            <person name="Shah S."/>
            <person name="Dougan E. K."/>
            <person name="Thang M."/>
            <person name="Chan C."/>
        </authorList>
    </citation>
    <scope>NUCLEOTIDE SEQUENCE [LARGE SCALE GENOMIC DNA]</scope>
</reference>
<dbReference type="PANTHER" id="PTHR46426">
    <property type="entry name" value="PROTEIN DISULFIDE-ISOMERASE TMX3"/>
    <property type="match status" value="1"/>
</dbReference>
<dbReference type="CDD" id="cd02961">
    <property type="entry name" value="PDI_a_family"/>
    <property type="match status" value="1"/>
</dbReference>